<evidence type="ECO:0000256" key="1">
    <source>
        <dbReference type="SAM" id="MobiDB-lite"/>
    </source>
</evidence>
<accession>A0ABR4AM98</accession>
<feature type="region of interest" description="Disordered" evidence="1">
    <location>
        <begin position="26"/>
        <end position="83"/>
    </location>
</feature>
<comment type="caution">
    <text evidence="2">The sequence shown here is derived from an EMBL/GenBank/DDBJ whole genome shotgun (WGS) entry which is preliminary data.</text>
</comment>
<feature type="compositionally biased region" description="Polar residues" evidence="1">
    <location>
        <begin position="70"/>
        <end position="80"/>
    </location>
</feature>
<evidence type="ECO:0000313" key="3">
    <source>
        <dbReference type="Proteomes" id="UP001590951"/>
    </source>
</evidence>
<name>A0ABR4AM98_9LECA</name>
<dbReference type="EMBL" id="JBHFEH010000125">
    <property type="protein sequence ID" value="KAL2045966.1"/>
    <property type="molecule type" value="Genomic_DNA"/>
</dbReference>
<feature type="compositionally biased region" description="Polar residues" evidence="1">
    <location>
        <begin position="102"/>
        <end position="112"/>
    </location>
</feature>
<sequence>MFQQKDMMEFQGIDITWRNNSNTKRLSRQFRKSDSQSKKAAARRANDLSLPYNPANPYDSQIGQAERDSSVGSTLSSTAILSRERRSVSSSVVGLSIRPTLSQQMLPPSSTPARRHRNTLSAEEADNEAYTERMQKKQQLLQELRRQRDEIVLTKEIEEHEKWIQDNQLPPSIDSAYARHTPSPPRDRYSLQVMKDYRSGYRGPSLSSYKLSDELDYAEFMRHLCLMEGLPIKWGENEENTLCNEADYQLFLESRGDKRIVRVWIYKEGGEIDDPGEGWEDL</sequence>
<organism evidence="2 3">
    <name type="scientific">Lepraria finkii</name>
    <dbReference type="NCBI Taxonomy" id="1340010"/>
    <lineage>
        <taxon>Eukaryota</taxon>
        <taxon>Fungi</taxon>
        <taxon>Dikarya</taxon>
        <taxon>Ascomycota</taxon>
        <taxon>Pezizomycotina</taxon>
        <taxon>Lecanoromycetes</taxon>
        <taxon>OSLEUM clade</taxon>
        <taxon>Lecanoromycetidae</taxon>
        <taxon>Lecanorales</taxon>
        <taxon>Lecanorineae</taxon>
        <taxon>Stereocaulaceae</taxon>
        <taxon>Lepraria</taxon>
    </lineage>
</organism>
<evidence type="ECO:0000313" key="2">
    <source>
        <dbReference type="EMBL" id="KAL2045966.1"/>
    </source>
</evidence>
<reference evidence="2 3" key="1">
    <citation type="submission" date="2024-09" db="EMBL/GenBank/DDBJ databases">
        <title>Rethinking Asexuality: The Enigmatic Case of Functional Sexual Genes in Lepraria (Stereocaulaceae).</title>
        <authorList>
            <person name="Doellman M."/>
            <person name="Sun Y."/>
            <person name="Barcenas-Pena A."/>
            <person name="Lumbsch H.T."/>
            <person name="Grewe F."/>
        </authorList>
    </citation>
    <scope>NUCLEOTIDE SEQUENCE [LARGE SCALE GENOMIC DNA]</scope>
    <source>
        <strain evidence="2 3">Grewe 0041</strain>
    </source>
</reference>
<protein>
    <submittedName>
        <fullName evidence="2">Uncharacterized protein</fullName>
    </submittedName>
</protein>
<dbReference type="Proteomes" id="UP001590951">
    <property type="component" value="Unassembled WGS sequence"/>
</dbReference>
<proteinExistence type="predicted"/>
<keyword evidence="3" id="KW-1185">Reference proteome</keyword>
<gene>
    <name evidence="2" type="ORF">ABVK25_011891</name>
</gene>
<feature type="region of interest" description="Disordered" evidence="1">
    <location>
        <begin position="102"/>
        <end position="133"/>
    </location>
</feature>